<dbReference type="Gene3D" id="3.40.50.1820">
    <property type="entry name" value="alpha/beta hydrolase"/>
    <property type="match status" value="1"/>
</dbReference>
<feature type="region of interest" description="Disordered" evidence="1">
    <location>
        <begin position="1"/>
        <end position="20"/>
    </location>
</feature>
<dbReference type="EMBL" id="LT629776">
    <property type="protein sequence ID" value="SDS60958.1"/>
    <property type="molecule type" value="Genomic_DNA"/>
</dbReference>
<protein>
    <recommendedName>
        <fullName evidence="4">Alpha/beta hydrolase</fullName>
    </recommendedName>
</protein>
<dbReference type="Proteomes" id="UP000185663">
    <property type="component" value="Chromosome I"/>
</dbReference>
<keyword evidence="3" id="KW-1185">Reference proteome</keyword>
<dbReference type="STRING" id="545619.SAMN04489860_1935"/>
<name>A0A1H1TL72_9CELL</name>
<accession>A0A1H1TL72</accession>
<reference evidence="3" key="1">
    <citation type="submission" date="2016-10" db="EMBL/GenBank/DDBJ databases">
        <authorList>
            <person name="Varghese N."/>
            <person name="Submissions S."/>
        </authorList>
    </citation>
    <scope>NUCLEOTIDE SEQUENCE [LARGE SCALE GENOMIC DNA]</scope>
    <source>
        <strain evidence="3">DSM 22126</strain>
    </source>
</reference>
<evidence type="ECO:0000313" key="2">
    <source>
        <dbReference type="EMBL" id="SDS60958.1"/>
    </source>
</evidence>
<sequence length="300" mass="32579">MREAAGDRPEHLRGDTPAGDRHLVLLHGRGAVDLRTSRREWMSDLAHGARRAGLVPPEVGAAWLPSYGDALVRASDASDRSGVTAQDPEIVAAEQALVEALARSPGSGDPPRDLRDEITDRVRDVLEWVADNSPLDEALLALAFRDVALYLSDEDAREQVRREILDGLPPHGETVLVAHSLGSVAAIDLLCARRVPQVSELITCGSPLGLDAVQRRIGPAMEELDRVRWTNVWSADDPVTVGSPLRDDWGHGVVDVEIRGERDDPHAFGTYLGNELVAAVVVRALRQDSRMSVGHEPTGR</sequence>
<gene>
    <name evidence="2" type="ORF">SAMN04489860_1935</name>
</gene>
<dbReference type="eggNOG" id="COG1075">
    <property type="taxonomic scope" value="Bacteria"/>
</dbReference>
<evidence type="ECO:0008006" key="4">
    <source>
        <dbReference type="Google" id="ProtNLM"/>
    </source>
</evidence>
<dbReference type="AlphaFoldDB" id="A0A1H1TL72"/>
<evidence type="ECO:0000313" key="3">
    <source>
        <dbReference type="Proteomes" id="UP000185663"/>
    </source>
</evidence>
<organism evidence="2 3">
    <name type="scientific">Paraoerskovia marina</name>
    <dbReference type="NCBI Taxonomy" id="545619"/>
    <lineage>
        <taxon>Bacteria</taxon>
        <taxon>Bacillati</taxon>
        <taxon>Actinomycetota</taxon>
        <taxon>Actinomycetes</taxon>
        <taxon>Micrococcales</taxon>
        <taxon>Cellulomonadaceae</taxon>
        <taxon>Paraoerskovia</taxon>
    </lineage>
</organism>
<dbReference type="InterPro" id="IPR029058">
    <property type="entry name" value="AB_hydrolase_fold"/>
</dbReference>
<evidence type="ECO:0000256" key="1">
    <source>
        <dbReference type="SAM" id="MobiDB-lite"/>
    </source>
</evidence>
<proteinExistence type="predicted"/>
<dbReference type="SUPFAM" id="SSF53474">
    <property type="entry name" value="alpha/beta-Hydrolases"/>
    <property type="match status" value="1"/>
</dbReference>